<reference evidence="1" key="1">
    <citation type="submission" date="2020-08" db="EMBL/GenBank/DDBJ databases">
        <title>Multicomponent nature underlies the extraordinary mechanical properties of spider dragline silk.</title>
        <authorList>
            <person name="Kono N."/>
            <person name="Nakamura H."/>
            <person name="Mori M."/>
            <person name="Yoshida Y."/>
            <person name="Ohtoshi R."/>
            <person name="Malay A.D."/>
            <person name="Moran D.A.P."/>
            <person name="Tomita M."/>
            <person name="Numata K."/>
            <person name="Arakawa K."/>
        </authorList>
    </citation>
    <scope>NUCLEOTIDE SEQUENCE</scope>
</reference>
<dbReference type="OrthoDB" id="6019201at2759"/>
<feature type="non-terminal residue" evidence="1">
    <location>
        <position position="1"/>
    </location>
</feature>
<organism evidence="1 2">
    <name type="scientific">Trichonephila inaurata madagascariensis</name>
    <dbReference type="NCBI Taxonomy" id="2747483"/>
    <lineage>
        <taxon>Eukaryota</taxon>
        <taxon>Metazoa</taxon>
        <taxon>Ecdysozoa</taxon>
        <taxon>Arthropoda</taxon>
        <taxon>Chelicerata</taxon>
        <taxon>Arachnida</taxon>
        <taxon>Araneae</taxon>
        <taxon>Araneomorphae</taxon>
        <taxon>Entelegynae</taxon>
        <taxon>Araneoidea</taxon>
        <taxon>Nephilidae</taxon>
        <taxon>Trichonephila</taxon>
        <taxon>Trichonephila inaurata</taxon>
    </lineage>
</organism>
<dbReference type="Proteomes" id="UP000886998">
    <property type="component" value="Unassembled WGS sequence"/>
</dbReference>
<sequence length="184" mass="21341">MDPVFQVILVHNRNSWSAPTWSRVSCSAVTIISTETKSPTYIPAYFLPLSPLVYVKEWLHNNHKRCVKVKIGPDDSISTLNRKGETLRKVDFQASSTLVVEVTEDVNRKPMVLLRSPRDHDLVLQFRSEGLRKKFLSRLESFLSSHKKTLELLPVYRDGMLANAETKEKRQKRLEHFFREAYAL</sequence>
<name>A0A8X7CMJ0_9ARAC</name>
<dbReference type="EMBL" id="BMAV01022998">
    <property type="protein sequence ID" value="GFY78439.1"/>
    <property type="molecule type" value="Genomic_DNA"/>
</dbReference>
<protein>
    <submittedName>
        <fullName evidence="1">Dual oxidase</fullName>
    </submittedName>
</protein>
<evidence type="ECO:0000313" key="2">
    <source>
        <dbReference type="Proteomes" id="UP000886998"/>
    </source>
</evidence>
<accession>A0A8X7CMJ0</accession>
<proteinExistence type="predicted"/>
<gene>
    <name evidence="1" type="primary">Duox</name>
    <name evidence="1" type="ORF">TNIN_180961</name>
</gene>
<dbReference type="AlphaFoldDB" id="A0A8X7CMJ0"/>
<keyword evidence="2" id="KW-1185">Reference proteome</keyword>
<evidence type="ECO:0000313" key="1">
    <source>
        <dbReference type="EMBL" id="GFY78439.1"/>
    </source>
</evidence>
<comment type="caution">
    <text evidence="1">The sequence shown here is derived from an EMBL/GenBank/DDBJ whole genome shotgun (WGS) entry which is preliminary data.</text>
</comment>